<evidence type="ECO:0000313" key="2">
    <source>
        <dbReference type="EMBL" id="CAD8116412.1"/>
    </source>
</evidence>
<gene>
    <name evidence="2" type="ORF">PPRIM_AZ9-3.1.T1720002</name>
</gene>
<dbReference type="Pfam" id="PF09458">
    <property type="entry name" value="H_lectin"/>
    <property type="match status" value="1"/>
</dbReference>
<dbReference type="InterPro" id="IPR019019">
    <property type="entry name" value="H-type_lectin_domain"/>
</dbReference>
<protein>
    <recommendedName>
        <fullName evidence="1">H-type lectin domain-containing protein</fullName>
    </recommendedName>
</protein>
<reference evidence="2" key="1">
    <citation type="submission" date="2021-01" db="EMBL/GenBank/DDBJ databases">
        <authorList>
            <consortium name="Genoscope - CEA"/>
            <person name="William W."/>
        </authorList>
    </citation>
    <scope>NUCLEOTIDE SEQUENCE</scope>
</reference>
<dbReference type="AlphaFoldDB" id="A0A8S1QL54"/>
<dbReference type="GO" id="GO:0030246">
    <property type="term" value="F:carbohydrate binding"/>
    <property type="evidence" value="ECO:0007669"/>
    <property type="project" value="InterPro"/>
</dbReference>
<accession>A0A8S1QL54</accession>
<dbReference type="EMBL" id="CAJJDM010000181">
    <property type="protein sequence ID" value="CAD8116412.1"/>
    <property type="molecule type" value="Genomic_DNA"/>
</dbReference>
<proteinExistence type="predicted"/>
<comment type="caution">
    <text evidence="2">The sequence shown here is derived from an EMBL/GenBank/DDBJ whole genome shotgun (WGS) entry which is preliminary data.</text>
</comment>
<organism evidence="2 3">
    <name type="scientific">Paramecium primaurelia</name>
    <dbReference type="NCBI Taxonomy" id="5886"/>
    <lineage>
        <taxon>Eukaryota</taxon>
        <taxon>Sar</taxon>
        <taxon>Alveolata</taxon>
        <taxon>Ciliophora</taxon>
        <taxon>Intramacronucleata</taxon>
        <taxon>Oligohymenophorea</taxon>
        <taxon>Peniculida</taxon>
        <taxon>Parameciidae</taxon>
        <taxon>Paramecium</taxon>
    </lineage>
</organism>
<dbReference type="Proteomes" id="UP000688137">
    <property type="component" value="Unassembled WGS sequence"/>
</dbReference>
<evidence type="ECO:0000313" key="3">
    <source>
        <dbReference type="Proteomes" id="UP000688137"/>
    </source>
</evidence>
<dbReference type="GO" id="GO:0007155">
    <property type="term" value="P:cell adhesion"/>
    <property type="evidence" value="ECO:0007669"/>
    <property type="project" value="InterPro"/>
</dbReference>
<feature type="domain" description="H-type lectin" evidence="1">
    <location>
        <begin position="7"/>
        <end position="68"/>
    </location>
</feature>
<sequence>MNVLCLFKFQEFDRTPQVILNVWQLNITKDENQVQASRTKIQKQAFILNIGCQKSGIEKQYRFKWFAIDDQKIQVINSYKMTEIKQKILHNNPNAQS</sequence>
<name>A0A8S1QL54_PARPR</name>
<evidence type="ECO:0000259" key="1">
    <source>
        <dbReference type="Pfam" id="PF09458"/>
    </source>
</evidence>
<keyword evidence="3" id="KW-1185">Reference proteome</keyword>